<evidence type="ECO:0000313" key="4">
    <source>
        <dbReference type="EMBL" id="MCV6824243.1"/>
    </source>
</evidence>
<evidence type="ECO:0000313" key="5">
    <source>
        <dbReference type="Proteomes" id="UP001208041"/>
    </source>
</evidence>
<reference evidence="4" key="1">
    <citation type="submission" date="2022-10" db="EMBL/GenBank/DDBJ databases">
        <authorList>
            <person name="Yue Y."/>
        </authorList>
    </citation>
    <scope>NUCLEOTIDE SEQUENCE</scope>
    <source>
        <strain evidence="4">Z654</strain>
    </source>
</reference>
<dbReference type="EMBL" id="JAOYFC010000001">
    <property type="protein sequence ID" value="MCV6824243.1"/>
    <property type="molecule type" value="Genomic_DNA"/>
</dbReference>
<dbReference type="RefSeq" id="WP_263953058.1">
    <property type="nucleotide sequence ID" value="NZ_JAOYFC010000001.1"/>
</dbReference>
<name>A0AAE3J0F4_9RHOB</name>
<dbReference type="Proteomes" id="UP001208041">
    <property type="component" value="Unassembled WGS sequence"/>
</dbReference>
<keyword evidence="2" id="KW-0472">Membrane</keyword>
<gene>
    <name evidence="4" type="ORF">OH136_06700</name>
</gene>
<dbReference type="PANTHER" id="PTHR30373:SF2">
    <property type="entry name" value="UPF0603 PROTEIN YGCG"/>
    <property type="match status" value="1"/>
</dbReference>
<feature type="domain" description="TPM" evidence="3">
    <location>
        <begin position="49"/>
        <end position="175"/>
    </location>
</feature>
<keyword evidence="2" id="KW-0812">Transmembrane</keyword>
<feature type="transmembrane region" description="Helical" evidence="2">
    <location>
        <begin position="199"/>
        <end position="219"/>
    </location>
</feature>
<comment type="caution">
    <text evidence="4">The sequence shown here is derived from an EMBL/GenBank/DDBJ whole genome shotgun (WGS) entry which is preliminary data.</text>
</comment>
<sequence length="304" mass="32966">MLSLPIFGFSASKSWIKHAVLTLAGIAILILIAVPATAQQFPDWQSPYVNDYADLLPPEDEAGVETLLKDYREESGVEITVLTLDTMMDYGNWPEIEPFATGLFNQWGIGDPERNDGILILVAKDDRQMRIELGAGYPESYDYLASDVIHYYMTPDFKEGNFAKGILDGTQATIDQIAYPFNQGQEPPERQAPSGESNWPLFLFFGIFAAFMGGGLLAPKISAMRFARKPCPQCGVAGMKRQRKTVQAATRSTTGRGETLVDCPHCGYHTSTPYVISTKSSSSSSSSGGFSGGSSSGGGASGRW</sequence>
<accession>A0AAE3J0F4</accession>
<dbReference type="Gene3D" id="3.10.310.50">
    <property type="match status" value="1"/>
</dbReference>
<evidence type="ECO:0000259" key="3">
    <source>
        <dbReference type="Pfam" id="PF04536"/>
    </source>
</evidence>
<dbReference type="Pfam" id="PF04536">
    <property type="entry name" value="TPM_phosphatase"/>
    <property type="match status" value="1"/>
</dbReference>
<organism evidence="4 5">
    <name type="scientific">Halocynthiibacter halioticoli</name>
    <dbReference type="NCBI Taxonomy" id="2986804"/>
    <lineage>
        <taxon>Bacteria</taxon>
        <taxon>Pseudomonadati</taxon>
        <taxon>Pseudomonadota</taxon>
        <taxon>Alphaproteobacteria</taxon>
        <taxon>Rhodobacterales</taxon>
        <taxon>Paracoccaceae</taxon>
        <taxon>Halocynthiibacter</taxon>
    </lineage>
</organism>
<evidence type="ECO:0000256" key="1">
    <source>
        <dbReference type="SAM" id="MobiDB-lite"/>
    </source>
</evidence>
<keyword evidence="2" id="KW-1133">Transmembrane helix</keyword>
<dbReference type="PANTHER" id="PTHR30373">
    <property type="entry name" value="UPF0603 PROTEIN YGCG"/>
    <property type="match status" value="1"/>
</dbReference>
<dbReference type="InterPro" id="IPR007621">
    <property type="entry name" value="TPM_dom"/>
</dbReference>
<keyword evidence="5" id="KW-1185">Reference proteome</keyword>
<evidence type="ECO:0000256" key="2">
    <source>
        <dbReference type="SAM" id="Phobius"/>
    </source>
</evidence>
<proteinExistence type="predicted"/>
<feature type="region of interest" description="Disordered" evidence="1">
    <location>
        <begin position="279"/>
        <end position="304"/>
    </location>
</feature>
<feature type="compositionally biased region" description="Gly residues" evidence="1">
    <location>
        <begin position="289"/>
        <end position="304"/>
    </location>
</feature>
<dbReference type="AlphaFoldDB" id="A0AAE3J0F4"/>
<protein>
    <submittedName>
        <fullName evidence="4">TPM domain-containing protein</fullName>
    </submittedName>
</protein>